<sequence>MKKIVYITSFILLFTCNSEDAGDCFQTSGNLIQQEVTIEAFEKILVNRDIKLVVKQDVNYKVVIETGKNLMNDVKIKVINDQLILNDDNTCNYVRDYGITTIYVSAPNVTEIRSSTQYDIVSEGVLNYSSLRLLSEDFNVPDTFTIGDFRLEINSANLNITANGLSSFYISGTVENANIGFYAGSGRFEGRNLLAQNVEVYHRGSNTMIVNPQLSLTGQLLGTGDLISVNQPSIVDVEVVYTGNLIFE</sequence>
<dbReference type="PANTHER" id="PTHR39200:SF1">
    <property type="entry name" value="AUTO-TRANSPORTER ADHESIN HEAD GIN DOMAIN-CONTAINING PROTEIN-RELATED"/>
    <property type="match status" value="1"/>
</dbReference>
<evidence type="ECO:0000259" key="1">
    <source>
        <dbReference type="Pfam" id="PF10988"/>
    </source>
</evidence>
<evidence type="ECO:0000313" key="2">
    <source>
        <dbReference type="EMBL" id="MDU8885787.1"/>
    </source>
</evidence>
<name>A0ABU3U5U0_9FLAO</name>
<dbReference type="PANTHER" id="PTHR39200">
    <property type="entry name" value="HYPOTHETICAL EXPORTED PROTEIN"/>
    <property type="match status" value="1"/>
</dbReference>
<reference evidence="2 3" key="1">
    <citation type="submission" date="2023-10" db="EMBL/GenBank/DDBJ databases">
        <title>Marimonas sp. nov. isolated from tidal mud flat.</title>
        <authorList>
            <person name="Jaincy N.J."/>
            <person name="Srinivasan S."/>
            <person name="Lee S.-S."/>
        </authorList>
    </citation>
    <scope>NUCLEOTIDE SEQUENCE [LARGE SCALE GENOMIC DNA]</scope>
    <source>
        <strain evidence="2 3">MJ-SS3</strain>
    </source>
</reference>
<proteinExistence type="predicted"/>
<comment type="caution">
    <text evidence="2">The sequence shown here is derived from an EMBL/GenBank/DDBJ whole genome shotgun (WGS) entry which is preliminary data.</text>
</comment>
<dbReference type="EMBL" id="JAWHTF010000002">
    <property type="protein sequence ID" value="MDU8885787.1"/>
    <property type="molecule type" value="Genomic_DNA"/>
</dbReference>
<dbReference type="Gene3D" id="2.160.20.120">
    <property type="match status" value="1"/>
</dbReference>
<dbReference type="Proteomes" id="UP001268651">
    <property type="component" value="Unassembled WGS sequence"/>
</dbReference>
<evidence type="ECO:0000313" key="3">
    <source>
        <dbReference type="Proteomes" id="UP001268651"/>
    </source>
</evidence>
<dbReference type="RefSeq" id="WP_316661710.1">
    <property type="nucleotide sequence ID" value="NZ_JAWHTF010000002.1"/>
</dbReference>
<dbReference type="InterPro" id="IPR021255">
    <property type="entry name" value="DUF2807"/>
</dbReference>
<organism evidence="2 3">
    <name type="scientific">Gilvirhabdus luticola</name>
    <dbReference type="NCBI Taxonomy" id="3079858"/>
    <lineage>
        <taxon>Bacteria</taxon>
        <taxon>Pseudomonadati</taxon>
        <taxon>Bacteroidota</taxon>
        <taxon>Flavobacteriia</taxon>
        <taxon>Flavobacteriales</taxon>
        <taxon>Flavobacteriaceae</taxon>
        <taxon>Gilvirhabdus</taxon>
    </lineage>
</organism>
<gene>
    <name evidence="2" type="ORF">RXV94_06415</name>
</gene>
<feature type="domain" description="Putative auto-transporter adhesin head GIN" evidence="1">
    <location>
        <begin position="40"/>
        <end position="232"/>
    </location>
</feature>
<dbReference type="Pfam" id="PF10988">
    <property type="entry name" value="DUF2807"/>
    <property type="match status" value="1"/>
</dbReference>
<accession>A0ABU3U5U0</accession>
<protein>
    <submittedName>
        <fullName evidence="2">Head GIN domain-containing protein</fullName>
    </submittedName>
</protein>
<keyword evidence="3" id="KW-1185">Reference proteome</keyword>